<accession>A0A377Q4E1</accession>
<evidence type="ECO:0000313" key="4">
    <source>
        <dbReference type="EMBL" id="STQ89459.1"/>
    </source>
</evidence>
<dbReference type="Pfam" id="PF12833">
    <property type="entry name" value="HTH_18"/>
    <property type="match status" value="1"/>
</dbReference>
<dbReference type="Gene3D" id="3.40.50.880">
    <property type="match status" value="1"/>
</dbReference>
<evidence type="ECO:0000256" key="1">
    <source>
        <dbReference type="ARBA" id="ARBA00023015"/>
    </source>
</evidence>
<dbReference type="PANTHER" id="PTHR43130:SF3">
    <property type="entry name" value="HTH-TYPE TRANSCRIPTIONAL REGULATOR RV1931C"/>
    <property type="match status" value="1"/>
</dbReference>
<keyword evidence="1" id="KW-0805">Transcription regulation</keyword>
<gene>
    <name evidence="5" type="ORF">EV682_101465</name>
    <name evidence="4" type="ORF">NCTC11159_00483</name>
</gene>
<organism evidence="4 6">
    <name type="scientific">Iodobacter fluviatilis</name>
    <dbReference type="NCBI Taxonomy" id="537"/>
    <lineage>
        <taxon>Bacteria</taxon>
        <taxon>Pseudomonadati</taxon>
        <taxon>Pseudomonadota</taxon>
        <taxon>Betaproteobacteria</taxon>
        <taxon>Neisseriales</taxon>
        <taxon>Chitinibacteraceae</taxon>
        <taxon>Iodobacter</taxon>
    </lineage>
</organism>
<dbReference type="EMBL" id="UGHR01000001">
    <property type="protein sequence ID" value="STQ89459.1"/>
    <property type="molecule type" value="Genomic_DNA"/>
</dbReference>
<dbReference type="PROSITE" id="PS01124">
    <property type="entry name" value="HTH_ARAC_FAMILY_2"/>
    <property type="match status" value="1"/>
</dbReference>
<dbReference type="OrthoDB" id="9794896at2"/>
<dbReference type="GO" id="GO:0003700">
    <property type="term" value="F:DNA-binding transcription factor activity"/>
    <property type="evidence" value="ECO:0007669"/>
    <property type="project" value="InterPro"/>
</dbReference>
<dbReference type="AlphaFoldDB" id="A0A377Q4E1"/>
<reference evidence="4 6" key="1">
    <citation type="submission" date="2018-06" db="EMBL/GenBank/DDBJ databases">
        <authorList>
            <consortium name="Pathogen Informatics"/>
            <person name="Doyle S."/>
        </authorList>
    </citation>
    <scope>NUCLEOTIDE SEQUENCE [LARGE SCALE GENOMIC DNA]</scope>
    <source>
        <strain evidence="4 6">NCTC11159</strain>
    </source>
</reference>
<sequence length="321" mass="35490">MNRYPIYFVLTPQFLLLDYAGPAEAFRIAAGLGAPFDLHTVSPTPTLTSSLGLDISNLAPLPKSIPANAMVVLCGVVKSAEHYQLAEAQTVVDWLKAIQSPDLRIACICSAAQLAARAGLLDGRRCTTHHSLIERLRQQAPLARVEDDRIFIEDGPVFSSAGITAGIDLALFLIEKLAGAPMAQEVARHMVIYMRRNGQDAQLSPWLAHRSHLHPNIHRVQDAISRAPEKHWRVADLAAIALMSERNLSRLFRQHAGVGMVEYQQSLRIAHAKNLLENPRHSIEKVAELAGFSSVRDFRRVWAKFEKNLPRQATRQGNSAG</sequence>
<dbReference type="Proteomes" id="UP000295794">
    <property type="component" value="Unassembled WGS sequence"/>
</dbReference>
<evidence type="ECO:0000259" key="3">
    <source>
        <dbReference type="PROSITE" id="PS01124"/>
    </source>
</evidence>
<dbReference type="RefSeq" id="WP_115225905.1">
    <property type="nucleotide sequence ID" value="NZ_CAWOLO010000001.1"/>
</dbReference>
<dbReference type="InterPro" id="IPR009057">
    <property type="entry name" value="Homeodomain-like_sf"/>
</dbReference>
<dbReference type="CDD" id="cd03137">
    <property type="entry name" value="GATase1_AraC_1"/>
    <property type="match status" value="1"/>
</dbReference>
<name>A0A377Q4E1_9NEIS</name>
<dbReference type="InterPro" id="IPR018060">
    <property type="entry name" value="HTH_AraC"/>
</dbReference>
<dbReference type="EMBL" id="SMBT01000001">
    <property type="protein sequence ID" value="TCU90432.1"/>
    <property type="molecule type" value="Genomic_DNA"/>
</dbReference>
<dbReference type="InterPro" id="IPR029062">
    <property type="entry name" value="Class_I_gatase-like"/>
</dbReference>
<dbReference type="Gene3D" id="1.10.10.60">
    <property type="entry name" value="Homeodomain-like"/>
    <property type="match status" value="1"/>
</dbReference>
<evidence type="ECO:0000256" key="2">
    <source>
        <dbReference type="ARBA" id="ARBA00023163"/>
    </source>
</evidence>
<dbReference type="InterPro" id="IPR052158">
    <property type="entry name" value="INH-QAR"/>
</dbReference>
<proteinExistence type="predicted"/>
<evidence type="ECO:0000313" key="7">
    <source>
        <dbReference type="Proteomes" id="UP000295794"/>
    </source>
</evidence>
<evidence type="ECO:0000313" key="5">
    <source>
        <dbReference type="EMBL" id="TCU90432.1"/>
    </source>
</evidence>
<dbReference type="GO" id="GO:0043565">
    <property type="term" value="F:sequence-specific DNA binding"/>
    <property type="evidence" value="ECO:0007669"/>
    <property type="project" value="InterPro"/>
</dbReference>
<dbReference type="PANTHER" id="PTHR43130">
    <property type="entry name" value="ARAC-FAMILY TRANSCRIPTIONAL REGULATOR"/>
    <property type="match status" value="1"/>
</dbReference>
<feature type="domain" description="HTH araC/xylS-type" evidence="3">
    <location>
        <begin position="218"/>
        <end position="316"/>
    </location>
</feature>
<dbReference type="Proteomes" id="UP000255108">
    <property type="component" value="Unassembled WGS sequence"/>
</dbReference>
<protein>
    <submittedName>
        <fullName evidence="5">AraC family transcriptional regulator with amidase-like domain</fullName>
    </submittedName>
    <submittedName>
        <fullName evidence="4">Transcriptional activator FtrA</fullName>
    </submittedName>
</protein>
<dbReference type="SUPFAM" id="SSF46689">
    <property type="entry name" value="Homeodomain-like"/>
    <property type="match status" value="2"/>
</dbReference>
<dbReference type="SMART" id="SM00342">
    <property type="entry name" value="HTH_ARAC"/>
    <property type="match status" value="1"/>
</dbReference>
<reference evidence="5 7" key="2">
    <citation type="submission" date="2019-03" db="EMBL/GenBank/DDBJ databases">
        <title>Genomic Encyclopedia of Type Strains, Phase IV (KMG-IV): sequencing the most valuable type-strain genomes for metagenomic binning, comparative biology and taxonomic classification.</title>
        <authorList>
            <person name="Goeker M."/>
        </authorList>
    </citation>
    <scope>NUCLEOTIDE SEQUENCE [LARGE SCALE GENOMIC DNA]</scope>
    <source>
        <strain evidence="5 7">DSM 3764</strain>
    </source>
</reference>
<dbReference type="InterPro" id="IPR002818">
    <property type="entry name" value="DJ-1/PfpI"/>
</dbReference>
<keyword evidence="7" id="KW-1185">Reference proteome</keyword>
<keyword evidence="2" id="KW-0804">Transcription</keyword>
<evidence type="ECO:0000313" key="6">
    <source>
        <dbReference type="Proteomes" id="UP000255108"/>
    </source>
</evidence>
<dbReference type="SUPFAM" id="SSF52317">
    <property type="entry name" value="Class I glutamine amidotransferase-like"/>
    <property type="match status" value="1"/>
</dbReference>
<dbReference type="Pfam" id="PF01965">
    <property type="entry name" value="DJ-1_PfpI"/>
    <property type="match status" value="1"/>
</dbReference>